<protein>
    <submittedName>
        <fullName evidence="1">SseB family protein</fullName>
    </submittedName>
</protein>
<reference evidence="1" key="1">
    <citation type="submission" date="2018-10" db="EMBL/GenBank/DDBJ databases">
        <title>Schaedlerella arabinophila gen. nov. sp. nov., isolated from the mouse intestinal tract and comparative analysis with the genome of the closely related altered Schaedler flora strain ASF502.</title>
        <authorList>
            <person name="Miyake S."/>
            <person name="Soh M."/>
            <person name="Seedorf H."/>
        </authorList>
    </citation>
    <scope>NUCLEOTIDE SEQUENCE [LARGE SCALE GENOMIC DNA]</scope>
    <source>
        <strain evidence="1">DSM 106076</strain>
    </source>
</reference>
<gene>
    <name evidence="1" type="ORF">EBB54_08850</name>
</gene>
<dbReference type="Proteomes" id="UP000274920">
    <property type="component" value="Unassembled WGS sequence"/>
</dbReference>
<name>A0A3R8JL82_9FIRM</name>
<keyword evidence="2" id="KW-1185">Reference proteome</keyword>
<accession>A0A3R8JL82</accession>
<evidence type="ECO:0000313" key="2">
    <source>
        <dbReference type="Proteomes" id="UP000274920"/>
    </source>
</evidence>
<sequence>MSSENNNNDDIAVKRAAAEMLRKAEAVYMILSLCTRMPYVVCDEATYDDEILLYFEEEAAKAAVKKLLEKKEPVQAVKIEKKDLLAFYVSLMPLGVNCIFVNRDTPVEISIQLHEIIRRKEPEEEGKVLIENPQLHLTALYFMQSVRKAQKVELTEELKELHEEMMVHYQRGKYIIPVKENAGTLVMKQKNGQVFQPVFTDIQEYKKFLSMQQEKEIKSAVLPADQIPGLLAPETSGVVVNPFGVNLQLQIKRGKQVKNG</sequence>
<proteinExistence type="predicted"/>
<organism evidence="1 2">
    <name type="scientific">Schaedlerella arabinosiphila</name>
    <dbReference type="NCBI Taxonomy" id="2044587"/>
    <lineage>
        <taxon>Bacteria</taxon>
        <taxon>Bacillati</taxon>
        <taxon>Bacillota</taxon>
        <taxon>Clostridia</taxon>
        <taxon>Lachnospirales</taxon>
        <taxon>Lachnospiraceae</taxon>
        <taxon>Schaedlerella</taxon>
    </lineage>
</organism>
<evidence type="ECO:0000313" key="1">
    <source>
        <dbReference type="EMBL" id="RRK31461.1"/>
    </source>
</evidence>
<dbReference type="RefSeq" id="WP_125127126.1">
    <property type="nucleotide sequence ID" value="NZ_RHJS01000002.1"/>
</dbReference>
<comment type="caution">
    <text evidence="1">The sequence shown here is derived from an EMBL/GenBank/DDBJ whole genome shotgun (WGS) entry which is preliminary data.</text>
</comment>
<dbReference type="AlphaFoldDB" id="A0A3R8JL82"/>
<dbReference type="EMBL" id="RHJS01000002">
    <property type="protein sequence ID" value="RRK31461.1"/>
    <property type="molecule type" value="Genomic_DNA"/>
</dbReference>